<sequence>MPNFNSLPDALKLIIFSFLSTTELDSVTYVSKNFLCLSNILWGKKTHEDFNCRFDATIPNHKFFYHRLSAELTKERKLFVAYQKALFMQQFINDKFDHYDHYYPFASIELNRCNFLEESKTSFLKGISEHVFLISNKVQGADLIEFKDGLIEAEKKADVLFDTLISRPSTLPPFHLHDLCKLDAYCVIGIIFKKIPTFSIDLAALFAEAIDSMHLDTMKKMIELGLDVHKKIPFRKYNGYFADYDITGTWLTFTFLSLDRILFQKLSQLSDSEKLTAPCVKKIKAIINFFLESGLDCDEVIGCDEEDNPLTLRLHCQTTIENIGKEENEVSTNIYKDILLLIENPLTLNSAPR</sequence>
<dbReference type="InterPro" id="IPR036047">
    <property type="entry name" value="F-box-like_dom_sf"/>
</dbReference>
<dbReference type="SUPFAM" id="SSF81383">
    <property type="entry name" value="F-box domain"/>
    <property type="match status" value="1"/>
</dbReference>
<evidence type="ECO:0000313" key="1">
    <source>
        <dbReference type="EMBL" id="KTD20054.1"/>
    </source>
</evidence>
<dbReference type="PATRIC" id="fig|45067.4.peg.2076"/>
<dbReference type="AlphaFoldDB" id="A0A0W0VJL1"/>
<dbReference type="Proteomes" id="UP000054869">
    <property type="component" value="Unassembled WGS sequence"/>
</dbReference>
<proteinExistence type="predicted"/>
<dbReference type="RefSeq" id="WP_028373005.1">
    <property type="nucleotide sequence ID" value="NZ_CAAAJD010000027.1"/>
</dbReference>
<name>A0A0W0VJL1_9GAMM</name>
<organism evidence="1 2">
    <name type="scientific">Legionella lansingensis</name>
    <dbReference type="NCBI Taxonomy" id="45067"/>
    <lineage>
        <taxon>Bacteria</taxon>
        <taxon>Pseudomonadati</taxon>
        <taxon>Pseudomonadota</taxon>
        <taxon>Gammaproteobacteria</taxon>
        <taxon>Legionellales</taxon>
        <taxon>Legionellaceae</taxon>
        <taxon>Legionella</taxon>
    </lineage>
</organism>
<dbReference type="EMBL" id="LNYI01000046">
    <property type="protein sequence ID" value="KTD20054.1"/>
    <property type="molecule type" value="Genomic_DNA"/>
</dbReference>
<comment type="caution">
    <text evidence="1">The sequence shown here is derived from an EMBL/GenBank/DDBJ whole genome shotgun (WGS) entry which is preliminary data.</text>
</comment>
<evidence type="ECO:0008006" key="3">
    <source>
        <dbReference type="Google" id="ProtNLM"/>
    </source>
</evidence>
<evidence type="ECO:0000313" key="2">
    <source>
        <dbReference type="Proteomes" id="UP000054869"/>
    </source>
</evidence>
<protein>
    <recommendedName>
        <fullName evidence="3">F-box domain-containing protein</fullName>
    </recommendedName>
</protein>
<gene>
    <name evidence="1" type="ORF">Llan_1983</name>
</gene>
<accession>A0A0W0VJL1</accession>
<reference evidence="1 2" key="1">
    <citation type="submission" date="2015-11" db="EMBL/GenBank/DDBJ databases">
        <title>Genomic analysis of 38 Legionella species identifies large and diverse effector repertoires.</title>
        <authorList>
            <person name="Burstein D."/>
            <person name="Amaro F."/>
            <person name="Zusman T."/>
            <person name="Lifshitz Z."/>
            <person name="Cohen O."/>
            <person name="Gilbert J.A."/>
            <person name="Pupko T."/>
            <person name="Shuman H.A."/>
            <person name="Segal G."/>
        </authorList>
    </citation>
    <scope>NUCLEOTIDE SEQUENCE [LARGE SCALE GENOMIC DNA]</scope>
    <source>
        <strain evidence="1 2">ATCC 49751</strain>
    </source>
</reference>
<dbReference type="STRING" id="45067.Llan_1983"/>
<keyword evidence="2" id="KW-1185">Reference proteome</keyword>